<evidence type="ECO:0000259" key="1">
    <source>
        <dbReference type="Pfam" id="PF04993"/>
    </source>
</evidence>
<dbReference type="KEGG" id="poz:I0K15_12310"/>
<evidence type="ECO:0000313" key="3">
    <source>
        <dbReference type="Proteomes" id="UP000594800"/>
    </source>
</evidence>
<dbReference type="AlphaFoldDB" id="A0A7S9QB83"/>
<dbReference type="EMBL" id="CP064942">
    <property type="protein sequence ID" value="QPH52598.1"/>
    <property type="molecule type" value="Genomic_DNA"/>
</dbReference>
<keyword evidence="3" id="KW-1185">Reference proteome</keyword>
<dbReference type="RefSeq" id="WP_196101809.1">
    <property type="nucleotide sequence ID" value="NZ_CP064942.1"/>
</dbReference>
<dbReference type="SUPFAM" id="SSF159894">
    <property type="entry name" value="YgaC/TfoX-N like"/>
    <property type="match status" value="1"/>
</dbReference>
<sequence length="112" mass="11724">MARSPETEARLRAALEGHEGISEKPMMGAVCFFLDGNMVGCADLGDGDGRFMFRVGKAAQDDALAQPGAEPAILGGRRMGGLIFVAAGACDAAALRDWTARALDFARTLPPK</sequence>
<evidence type="ECO:0000313" key="2">
    <source>
        <dbReference type="EMBL" id="QPH52598.1"/>
    </source>
</evidence>
<organism evidence="2 3">
    <name type="scientific">Pontivivens ytuae</name>
    <dbReference type="NCBI Taxonomy" id="2789856"/>
    <lineage>
        <taxon>Bacteria</taxon>
        <taxon>Pseudomonadati</taxon>
        <taxon>Pseudomonadota</taxon>
        <taxon>Alphaproteobacteria</taxon>
        <taxon>Rhodobacterales</taxon>
        <taxon>Paracoccaceae</taxon>
        <taxon>Pontivivens</taxon>
    </lineage>
</organism>
<accession>A0A7S9QB83</accession>
<gene>
    <name evidence="2" type="ORF">I0K15_12310</name>
</gene>
<proteinExistence type="predicted"/>
<dbReference type="Pfam" id="PF04993">
    <property type="entry name" value="TfoX_N"/>
    <property type="match status" value="1"/>
</dbReference>
<protein>
    <submittedName>
        <fullName evidence="2">TfoX/Sxy family protein</fullName>
    </submittedName>
</protein>
<dbReference type="Gene3D" id="3.30.1460.30">
    <property type="entry name" value="YgaC/TfoX-N like chaperone"/>
    <property type="match status" value="1"/>
</dbReference>
<dbReference type="Proteomes" id="UP000594800">
    <property type="component" value="Chromosome"/>
</dbReference>
<name>A0A7S9QB83_9RHOB</name>
<feature type="domain" description="TfoX N-terminal" evidence="1">
    <location>
        <begin position="15"/>
        <end position="106"/>
    </location>
</feature>
<dbReference type="InterPro" id="IPR007076">
    <property type="entry name" value="TfoX_N"/>
</dbReference>
<reference evidence="2 3" key="1">
    <citation type="submission" date="2020-11" db="EMBL/GenBank/DDBJ databases">
        <title>Description of Pontivivens ytuae sp. nov. isolated from deep sea sediment of Mariana Trench.</title>
        <authorList>
            <person name="Wang Z."/>
            <person name="Sun Q.-L."/>
            <person name="Xu X.-D."/>
            <person name="Tang Y.-Z."/>
            <person name="Zhang J."/>
        </authorList>
    </citation>
    <scope>NUCLEOTIDE SEQUENCE [LARGE SCALE GENOMIC DNA]</scope>
    <source>
        <strain evidence="2 3">MT2928</strain>
    </source>
</reference>